<dbReference type="GO" id="GO:0032797">
    <property type="term" value="C:SMN complex"/>
    <property type="evidence" value="ECO:0007669"/>
    <property type="project" value="InterPro"/>
</dbReference>
<organism evidence="3 4">
    <name type="scientific">Galleria mellonella</name>
    <name type="common">Greater wax moth</name>
    <dbReference type="NCBI Taxonomy" id="7137"/>
    <lineage>
        <taxon>Eukaryota</taxon>
        <taxon>Metazoa</taxon>
        <taxon>Ecdysozoa</taxon>
        <taxon>Arthropoda</taxon>
        <taxon>Hexapoda</taxon>
        <taxon>Insecta</taxon>
        <taxon>Pterygota</taxon>
        <taxon>Neoptera</taxon>
        <taxon>Endopterygota</taxon>
        <taxon>Lepidoptera</taxon>
        <taxon>Glossata</taxon>
        <taxon>Ditrysia</taxon>
        <taxon>Pyraloidea</taxon>
        <taxon>Pyralidae</taxon>
        <taxon>Galleriinae</taxon>
        <taxon>Galleria</taxon>
    </lineage>
</organism>
<dbReference type="RefSeq" id="XP_026752128.1">
    <property type="nucleotide sequence ID" value="XM_026896327.3"/>
</dbReference>
<evidence type="ECO:0000313" key="3">
    <source>
        <dbReference type="Proteomes" id="UP001652740"/>
    </source>
</evidence>
<feature type="coiled-coil region" evidence="1">
    <location>
        <begin position="141"/>
        <end position="187"/>
    </location>
</feature>
<dbReference type="GeneID" id="113512438"/>
<accession>A0A6J1WFB8</accession>
<keyword evidence="3" id="KW-1185">Reference proteome</keyword>
<evidence type="ECO:0000313" key="4">
    <source>
        <dbReference type="RefSeq" id="XP_026752128.1"/>
    </source>
</evidence>
<dbReference type="OrthoDB" id="5989213at2759"/>
<dbReference type="InterPro" id="IPR034754">
    <property type="entry name" value="GEMIN8"/>
</dbReference>
<feature type="compositionally biased region" description="Basic and acidic residues" evidence="2">
    <location>
        <begin position="1"/>
        <end position="11"/>
    </location>
</feature>
<proteinExistence type="predicted"/>
<dbReference type="GO" id="GO:0000387">
    <property type="term" value="P:spliceosomal snRNP assembly"/>
    <property type="evidence" value="ECO:0007669"/>
    <property type="project" value="InterPro"/>
</dbReference>
<dbReference type="Proteomes" id="UP001652740">
    <property type="component" value="Unplaced"/>
</dbReference>
<gene>
    <name evidence="4" type="primary">LOC113512438</name>
</gene>
<feature type="compositionally biased region" description="Acidic residues" evidence="2">
    <location>
        <begin position="109"/>
        <end position="125"/>
    </location>
</feature>
<feature type="compositionally biased region" description="Basic residues" evidence="2">
    <location>
        <begin position="12"/>
        <end position="29"/>
    </location>
</feature>
<evidence type="ECO:0000256" key="2">
    <source>
        <dbReference type="SAM" id="MobiDB-lite"/>
    </source>
</evidence>
<protein>
    <submittedName>
        <fullName evidence="4">Gem-associated protein 8-like</fullName>
    </submittedName>
</protein>
<dbReference type="Pfam" id="PF15348">
    <property type="entry name" value="GEMIN8"/>
    <property type="match status" value="1"/>
</dbReference>
<keyword evidence="1" id="KW-0175">Coiled coil</keyword>
<dbReference type="PANTHER" id="PTHR16238:SF7">
    <property type="entry name" value="GEM-ASSOCIATED PROTEIN 8"/>
    <property type="match status" value="1"/>
</dbReference>
<sequence length="228" mass="27097">MFKHFLDENPHKNNRLSTKKRHKRKRKINQNKQIGAKKDRKRHNKLSFAMSDWAENFASAANWQLKHQLAYWKARAKSLEYENKVLHDIIRKKYYVATTSERSARAETESEEDKSDDTEDIGDEDEDFEVSEEFIQFLTANAKYKEEARLEKERLKVANEAKENFDAMMEEAAVETAEQRQERLKELYGSDWQRISALEAALNSKYIDESDRLKPVYWPHLPFNLNYS</sequence>
<dbReference type="InParanoid" id="A0A6J1WFB8"/>
<dbReference type="PANTHER" id="PTHR16238">
    <property type="entry name" value="GEM-ASSOCIATED PROTEIN 8"/>
    <property type="match status" value="1"/>
</dbReference>
<name>A0A6J1WFB8_GALME</name>
<dbReference type="AlphaFoldDB" id="A0A6J1WFB8"/>
<dbReference type="KEGG" id="gmw:113512438"/>
<feature type="region of interest" description="Disordered" evidence="2">
    <location>
        <begin position="101"/>
        <end position="125"/>
    </location>
</feature>
<reference evidence="4" key="1">
    <citation type="submission" date="2025-08" db="UniProtKB">
        <authorList>
            <consortium name="RefSeq"/>
        </authorList>
    </citation>
    <scope>IDENTIFICATION</scope>
    <source>
        <tissue evidence="4">Whole larvae</tissue>
    </source>
</reference>
<evidence type="ECO:0000256" key="1">
    <source>
        <dbReference type="SAM" id="Coils"/>
    </source>
</evidence>
<feature type="region of interest" description="Disordered" evidence="2">
    <location>
        <begin position="1"/>
        <end position="43"/>
    </location>
</feature>